<evidence type="ECO:0000313" key="6">
    <source>
        <dbReference type="EMBL" id="GAA0619622.1"/>
    </source>
</evidence>
<gene>
    <name evidence="6" type="ORF">GCM10009547_22650</name>
</gene>
<evidence type="ECO:0000313" key="7">
    <source>
        <dbReference type="Proteomes" id="UP001500957"/>
    </source>
</evidence>
<dbReference type="Proteomes" id="UP001500957">
    <property type="component" value="Unassembled WGS sequence"/>
</dbReference>
<evidence type="ECO:0000256" key="1">
    <source>
        <dbReference type="ARBA" id="ARBA00004613"/>
    </source>
</evidence>
<keyword evidence="2 4" id="KW-0732">Signal</keyword>
<dbReference type="Gene3D" id="3.20.20.370">
    <property type="entry name" value="Glycoside hydrolase/deacetylase"/>
    <property type="match status" value="1"/>
</dbReference>
<reference evidence="7" key="1">
    <citation type="journal article" date="2019" name="Int. J. Syst. Evol. Microbiol.">
        <title>The Global Catalogue of Microorganisms (GCM) 10K type strain sequencing project: providing services to taxonomists for standard genome sequencing and annotation.</title>
        <authorList>
            <consortium name="The Broad Institute Genomics Platform"/>
            <consortium name="The Broad Institute Genome Sequencing Center for Infectious Disease"/>
            <person name="Wu L."/>
            <person name="Ma J."/>
        </authorList>
    </citation>
    <scope>NUCLEOTIDE SEQUENCE [LARGE SCALE GENOMIC DNA]</scope>
    <source>
        <strain evidence="7">JCM 10671</strain>
    </source>
</reference>
<accession>A0ABP3RXC4</accession>
<organism evidence="6 7">
    <name type="scientific">Sporichthya brevicatena</name>
    <dbReference type="NCBI Taxonomy" id="171442"/>
    <lineage>
        <taxon>Bacteria</taxon>
        <taxon>Bacillati</taxon>
        <taxon>Actinomycetota</taxon>
        <taxon>Actinomycetes</taxon>
        <taxon>Sporichthyales</taxon>
        <taxon>Sporichthyaceae</taxon>
        <taxon>Sporichthya</taxon>
    </lineage>
</organism>
<dbReference type="RefSeq" id="WP_344604717.1">
    <property type="nucleotide sequence ID" value="NZ_BAAAHE010000016.1"/>
</dbReference>
<dbReference type="InterPro" id="IPR002509">
    <property type="entry name" value="NODB_dom"/>
</dbReference>
<feature type="compositionally biased region" description="Low complexity" evidence="3">
    <location>
        <begin position="44"/>
        <end position="65"/>
    </location>
</feature>
<proteinExistence type="predicted"/>
<evidence type="ECO:0000256" key="3">
    <source>
        <dbReference type="SAM" id="MobiDB-lite"/>
    </source>
</evidence>
<feature type="domain" description="NodB homology" evidence="5">
    <location>
        <begin position="133"/>
        <end position="338"/>
    </location>
</feature>
<feature type="region of interest" description="Disordered" evidence="3">
    <location>
        <begin position="26"/>
        <end position="68"/>
    </location>
</feature>
<comment type="caution">
    <text evidence="6">The sequence shown here is derived from an EMBL/GenBank/DDBJ whole genome shotgun (WGS) entry which is preliminary data.</text>
</comment>
<name>A0ABP3RXC4_9ACTN</name>
<keyword evidence="7" id="KW-1185">Reference proteome</keyword>
<dbReference type="InterPro" id="IPR011330">
    <property type="entry name" value="Glyco_hydro/deAcase_b/a-brl"/>
</dbReference>
<dbReference type="PANTHER" id="PTHR34216:SF3">
    <property type="entry name" value="POLY-BETA-1,6-N-ACETYL-D-GLUCOSAMINE N-DEACETYLASE"/>
    <property type="match status" value="1"/>
</dbReference>
<feature type="compositionally biased region" description="Pro residues" evidence="3">
    <location>
        <begin position="32"/>
        <end position="43"/>
    </location>
</feature>
<dbReference type="PROSITE" id="PS51257">
    <property type="entry name" value="PROKAR_LIPOPROTEIN"/>
    <property type="match status" value="1"/>
</dbReference>
<dbReference type="Pfam" id="PF01522">
    <property type="entry name" value="Polysacc_deac_1"/>
    <property type="match status" value="1"/>
</dbReference>
<feature type="signal peptide" evidence="4">
    <location>
        <begin position="1"/>
        <end position="22"/>
    </location>
</feature>
<evidence type="ECO:0000256" key="2">
    <source>
        <dbReference type="ARBA" id="ARBA00022729"/>
    </source>
</evidence>
<dbReference type="PROSITE" id="PS51677">
    <property type="entry name" value="NODB"/>
    <property type="match status" value="1"/>
</dbReference>
<evidence type="ECO:0000259" key="5">
    <source>
        <dbReference type="PROSITE" id="PS51677"/>
    </source>
</evidence>
<dbReference type="EMBL" id="BAAAHE010000016">
    <property type="protein sequence ID" value="GAA0619622.1"/>
    <property type="molecule type" value="Genomic_DNA"/>
</dbReference>
<comment type="subcellular location">
    <subcellularLocation>
        <location evidence="1">Secreted</location>
    </subcellularLocation>
</comment>
<dbReference type="InterPro" id="IPR051398">
    <property type="entry name" value="Polysacch_Deacetylase"/>
</dbReference>
<feature type="chain" id="PRO_5046846620" evidence="4">
    <location>
        <begin position="23"/>
        <end position="338"/>
    </location>
</feature>
<evidence type="ECO:0000256" key="4">
    <source>
        <dbReference type="SAM" id="SignalP"/>
    </source>
</evidence>
<dbReference type="PANTHER" id="PTHR34216">
    <property type="match status" value="1"/>
</dbReference>
<protein>
    <submittedName>
        <fullName evidence="6">Polysaccharide deacetylase family protein</fullName>
    </submittedName>
</protein>
<dbReference type="SUPFAM" id="SSF88713">
    <property type="entry name" value="Glycoside hydrolase/deacetylase"/>
    <property type="match status" value="1"/>
</dbReference>
<sequence>MARATRAAALALGLALLGACGGGDDTRAVEPSPTPATTLPPPTATVTPRPTATASATPTRSPAARVPAAGGIDELGRIPILMYHQIRTKLRAPSDRTPAQFRADLRRLHAEGYRPVTAADYVAGNIDLPVGTHPVVLTFDDSSAGQAQIGPDGEPEPDTALGILEAFGRAHPDFRPTATFFVLTNRIPFNDPDVLPWLAANGYEIGAHTQSHPQLPDLDDLAVQEQIGANVADIEAAVPGYRVRTFATPYGRLPRNPELAWRGSHNGVPYEFTGVFGTGGTAALSPFAPAFDPYAIPRLAAGLSAAEAVLAELRRRPELRYTSDGGPDRVSGGRRASA</sequence>